<evidence type="ECO:0000313" key="1">
    <source>
        <dbReference type="EMBL" id="AZP13562.1"/>
    </source>
</evidence>
<dbReference type="AlphaFoldDB" id="A0A3Q9BSL7"/>
<organism evidence="1 2">
    <name type="scientific">Undibacterium parvum</name>
    <dbReference type="NCBI Taxonomy" id="401471"/>
    <lineage>
        <taxon>Bacteria</taxon>
        <taxon>Pseudomonadati</taxon>
        <taxon>Pseudomonadota</taxon>
        <taxon>Betaproteobacteria</taxon>
        <taxon>Burkholderiales</taxon>
        <taxon>Oxalobacteraceae</taxon>
        <taxon>Undibacterium</taxon>
    </lineage>
</organism>
<accession>A0A3Q9BSL7</accession>
<dbReference type="KEGG" id="upv:EJN92_17145"/>
<dbReference type="RefSeq" id="WP_126128931.1">
    <property type="nucleotide sequence ID" value="NZ_CP034464.1"/>
</dbReference>
<name>A0A3Q9BSL7_9BURK</name>
<dbReference type="EMBL" id="CP034464">
    <property type="protein sequence ID" value="AZP13562.1"/>
    <property type="molecule type" value="Genomic_DNA"/>
</dbReference>
<evidence type="ECO:0000313" key="2">
    <source>
        <dbReference type="Proteomes" id="UP000275663"/>
    </source>
</evidence>
<gene>
    <name evidence="1" type="ORF">EJN92_17145</name>
</gene>
<dbReference type="Proteomes" id="UP000275663">
    <property type="component" value="Chromosome"/>
</dbReference>
<dbReference type="OrthoDB" id="7840117at2"/>
<sequence length="244" mass="27148">MSNNVEIQSRLHDLEIPCTGAIVRGDLGEKHFFVHVPILRSAENKQIPPNKKLNFAKELFAKEGISIDFLLHDDFGLDVEGGLRATILHTFGDSVRNIFLSISEGVASVWIDPKVALEPEKLAEIKNRAEQFLFTFDIENVGVAVTTGEKLPSILVCLRTIRTLAPIMNHALLTELVNGGFSIPSLDWLNRRLDVMRKDGKIIRKEDGTYVLSLISLEKLGSERGRGSPDIKRILALGRGAMIR</sequence>
<keyword evidence="2" id="KW-1185">Reference proteome</keyword>
<protein>
    <submittedName>
        <fullName evidence="1">Uncharacterized protein</fullName>
    </submittedName>
</protein>
<proteinExistence type="predicted"/>
<reference evidence="1 2" key="1">
    <citation type="journal article" date="2011" name="Int. J. Syst. Evol. Microbiol.">
        <title>Description of Undibacterium oligocarboniphilum sp. nov., isolated from purified water, and Undibacterium pigrum strain CCUG 49012 as the type strain of Undibacterium parvum sp. nov., and emended descriptions of the genus Undibacterium and the species Undibacterium pigrum.</title>
        <authorList>
            <person name="Eder W."/>
            <person name="Wanner G."/>
            <person name="Ludwig W."/>
            <person name="Busse H.J."/>
            <person name="Ziemke-Kageler F."/>
            <person name="Lang E."/>
        </authorList>
    </citation>
    <scope>NUCLEOTIDE SEQUENCE [LARGE SCALE GENOMIC DNA]</scope>
    <source>
        <strain evidence="1 2">DSM 23061</strain>
    </source>
</reference>